<reference evidence="8 9" key="1">
    <citation type="submission" date="2018-06" db="EMBL/GenBank/DDBJ databases">
        <title>Complete Genomes of Monosporascus.</title>
        <authorList>
            <person name="Robinson A.J."/>
            <person name="Natvig D.O."/>
        </authorList>
    </citation>
    <scope>NUCLEOTIDE SEQUENCE [LARGE SCALE GENOMIC DNA]</scope>
    <source>
        <strain evidence="8 9">CBS 110550</strain>
    </source>
</reference>
<dbReference type="PRINTS" id="PR00368">
    <property type="entry name" value="FADPNR"/>
</dbReference>
<dbReference type="SUPFAM" id="SSF51905">
    <property type="entry name" value="FAD/NAD(P)-binding domain"/>
    <property type="match status" value="2"/>
</dbReference>
<dbReference type="PANTHER" id="PTHR43429:SF1">
    <property type="entry name" value="NAD(P)H SULFUR OXIDOREDUCTASE (COA-DEPENDENT)"/>
    <property type="match status" value="1"/>
</dbReference>
<dbReference type="SUPFAM" id="SSF55424">
    <property type="entry name" value="FAD/NAD-linked reductases, dimerisation (C-terminal) domain"/>
    <property type="match status" value="1"/>
</dbReference>
<feature type="domain" description="Rhodanese" evidence="7">
    <location>
        <begin position="447"/>
        <end position="534"/>
    </location>
</feature>
<keyword evidence="3" id="KW-0285">Flavoprotein</keyword>
<dbReference type="Proteomes" id="UP000293360">
    <property type="component" value="Unassembled WGS sequence"/>
</dbReference>
<evidence type="ECO:0000256" key="2">
    <source>
        <dbReference type="ARBA" id="ARBA00009130"/>
    </source>
</evidence>
<dbReference type="Gene3D" id="3.40.250.10">
    <property type="entry name" value="Rhodanese-like domain"/>
    <property type="match status" value="1"/>
</dbReference>
<evidence type="ECO:0000313" key="8">
    <source>
        <dbReference type="EMBL" id="RYO87222.1"/>
    </source>
</evidence>
<dbReference type="PROSITE" id="PS50206">
    <property type="entry name" value="RHODANESE_3"/>
    <property type="match status" value="1"/>
</dbReference>
<dbReference type="InterPro" id="IPR004099">
    <property type="entry name" value="Pyr_nucl-diS_OxRdtase_dimer"/>
</dbReference>
<dbReference type="Pfam" id="PF00581">
    <property type="entry name" value="Rhodanese"/>
    <property type="match status" value="1"/>
</dbReference>
<protein>
    <recommendedName>
        <fullName evidence="7">Rhodanese domain-containing protein</fullName>
    </recommendedName>
</protein>
<evidence type="ECO:0000256" key="1">
    <source>
        <dbReference type="ARBA" id="ARBA00001974"/>
    </source>
</evidence>
<evidence type="ECO:0000313" key="9">
    <source>
        <dbReference type="Proteomes" id="UP000293360"/>
    </source>
</evidence>
<dbReference type="InterPro" id="IPR036188">
    <property type="entry name" value="FAD/NAD-bd_sf"/>
</dbReference>
<dbReference type="Pfam" id="PF07992">
    <property type="entry name" value="Pyr_redox_2"/>
    <property type="match status" value="1"/>
</dbReference>
<dbReference type="InterPro" id="IPR001763">
    <property type="entry name" value="Rhodanese-like_dom"/>
</dbReference>
<comment type="caution">
    <text evidence="8">The sequence shown here is derived from an EMBL/GenBank/DDBJ whole genome shotgun (WGS) entry which is preliminary data.</text>
</comment>
<name>A0A4Q4SYL4_9PEZI</name>
<comment type="similarity">
    <text evidence="2">Belongs to the class-III pyridine nucleotide-disulfide oxidoreductase family.</text>
</comment>
<evidence type="ECO:0000256" key="4">
    <source>
        <dbReference type="ARBA" id="ARBA00022827"/>
    </source>
</evidence>
<dbReference type="SMART" id="SM00450">
    <property type="entry name" value="RHOD"/>
    <property type="match status" value="1"/>
</dbReference>
<dbReference type="STRING" id="155417.A0A4Q4SYL4"/>
<organism evidence="8 9">
    <name type="scientific">Monosporascus ibericus</name>
    <dbReference type="NCBI Taxonomy" id="155417"/>
    <lineage>
        <taxon>Eukaryota</taxon>
        <taxon>Fungi</taxon>
        <taxon>Dikarya</taxon>
        <taxon>Ascomycota</taxon>
        <taxon>Pezizomycotina</taxon>
        <taxon>Sordariomycetes</taxon>
        <taxon>Xylariomycetidae</taxon>
        <taxon>Xylariales</taxon>
        <taxon>Xylariales incertae sedis</taxon>
        <taxon>Monosporascus</taxon>
    </lineage>
</organism>
<dbReference type="InterPro" id="IPR050260">
    <property type="entry name" value="FAD-bd_OxRdtase"/>
</dbReference>
<dbReference type="Pfam" id="PF02852">
    <property type="entry name" value="Pyr_redox_dim"/>
    <property type="match status" value="1"/>
</dbReference>
<dbReference type="OrthoDB" id="361797at2759"/>
<dbReference type="GO" id="GO:0016491">
    <property type="term" value="F:oxidoreductase activity"/>
    <property type="evidence" value="ECO:0007669"/>
    <property type="project" value="UniProtKB-KW"/>
</dbReference>
<dbReference type="EMBL" id="QJNU01000754">
    <property type="protein sequence ID" value="RYO87222.1"/>
    <property type="molecule type" value="Genomic_DNA"/>
</dbReference>
<accession>A0A4Q4SYL4</accession>
<keyword evidence="6" id="KW-0676">Redox-active center</keyword>
<evidence type="ECO:0000256" key="5">
    <source>
        <dbReference type="ARBA" id="ARBA00023002"/>
    </source>
</evidence>
<evidence type="ECO:0000256" key="3">
    <source>
        <dbReference type="ARBA" id="ARBA00022630"/>
    </source>
</evidence>
<keyword evidence="5" id="KW-0560">Oxidoreductase</keyword>
<comment type="cofactor">
    <cofactor evidence="1">
        <name>FAD</name>
        <dbReference type="ChEBI" id="CHEBI:57692"/>
    </cofactor>
</comment>
<keyword evidence="4" id="KW-0274">FAD</keyword>
<dbReference type="InterPro" id="IPR036873">
    <property type="entry name" value="Rhodanese-like_dom_sf"/>
</dbReference>
<evidence type="ECO:0000259" key="7">
    <source>
        <dbReference type="PROSITE" id="PS50206"/>
    </source>
</evidence>
<dbReference type="SUPFAM" id="SSF52821">
    <property type="entry name" value="Rhodanese/Cell cycle control phosphatase"/>
    <property type="match status" value="1"/>
</dbReference>
<dbReference type="Gene3D" id="3.50.50.60">
    <property type="entry name" value="FAD/NAD(P)-binding domain"/>
    <property type="match status" value="2"/>
</dbReference>
<dbReference type="PANTHER" id="PTHR43429">
    <property type="entry name" value="PYRIDINE NUCLEOTIDE-DISULFIDE OXIDOREDUCTASE DOMAIN-CONTAINING"/>
    <property type="match status" value="1"/>
</dbReference>
<proteinExistence type="inferred from homology"/>
<gene>
    <name evidence="8" type="ORF">DL764_008888</name>
</gene>
<dbReference type="InterPro" id="IPR016156">
    <property type="entry name" value="FAD/NAD-linked_Rdtase_dimer_sf"/>
</dbReference>
<dbReference type="InterPro" id="IPR023753">
    <property type="entry name" value="FAD/NAD-binding_dom"/>
</dbReference>
<sequence length="540" mass="58664">MSAATRARRLDEASSITVFEKGGYTSYANCGIPYALGGIIEDDAALILHTPKDFKDRFNIDVQVNKEVISIDRESHLVHVRMVGTEEIHQVPYDKLILSQGAEAFRPPIDGVELDHVVTLQTIPDLQAIRAHLSDRGVLSVCIIGGGFIGLEAAENLSNLGLEVTMIEQLSHVLPPIDANIAEVVHAELRRNGVKLFLSATAKKIDRSRVVLTDGTEVPAELVILVAGVRARSALAKRAGLEIGRTGVKVDSHMQTSDPDIYAIGDVAETEHRIAGHPMVVTLAGPANRQGRLAADHIFGKTVQYRGNVGTAVCRVFDLTVAIVGLSVATLHRMGHDPLWITVHTPDHANYYPGACPITLKVAFERDTGRLLGAEAVGMAGVDKRIDVLATAMQAGMTVFDLEHLELSYAPPYGSAKDPVNMAGFVGGNVLRGDCRIVHAEDLNVDELDRLQVVDVRSPKEFSRGHIPLAINVPVDSLRDRISVLDRARRVVVYCQVGYRGYLAYRILEQEGFDVVNLDGGFKSVLDGAFKELHKAETTV</sequence>
<keyword evidence="9" id="KW-1185">Reference proteome</keyword>
<evidence type="ECO:0000256" key="6">
    <source>
        <dbReference type="ARBA" id="ARBA00023284"/>
    </source>
</evidence>
<dbReference type="AlphaFoldDB" id="A0A4Q4SYL4"/>